<reference evidence="3" key="1">
    <citation type="submission" date="2020-02" db="EMBL/GenBank/DDBJ databases">
        <authorList>
            <person name="Meier V. D."/>
        </authorList>
    </citation>
    <scope>NUCLEOTIDE SEQUENCE</scope>
    <source>
        <strain evidence="3">AVDCRST_MAG52</strain>
    </source>
</reference>
<gene>
    <name evidence="3" type="ORF">AVDCRST_MAG52-2575</name>
</gene>
<dbReference type="AlphaFoldDB" id="A0A6J4IRG3"/>
<dbReference type="Pfam" id="PF16078">
    <property type="entry name" value="2-oxogl_dehyd_N"/>
    <property type="match status" value="1"/>
</dbReference>
<name>A0A6J4IRG3_9ACTN</name>
<dbReference type="GO" id="GO:0004591">
    <property type="term" value="F:oxoglutarate dehydrogenase (succinyl-transferring) activity"/>
    <property type="evidence" value="ECO:0007669"/>
    <property type="project" value="UniProtKB-EC"/>
</dbReference>
<feature type="compositionally biased region" description="Low complexity" evidence="1">
    <location>
        <begin position="1"/>
        <end position="16"/>
    </location>
</feature>
<dbReference type="GO" id="GO:0004149">
    <property type="term" value="F:dihydrolipoyllysine-residue succinyltransferase activity"/>
    <property type="evidence" value="ECO:0007669"/>
    <property type="project" value="UniProtKB-EC"/>
</dbReference>
<keyword evidence="3" id="KW-0456">Lyase</keyword>
<evidence type="ECO:0000256" key="1">
    <source>
        <dbReference type="SAM" id="MobiDB-lite"/>
    </source>
</evidence>
<dbReference type="InterPro" id="IPR032106">
    <property type="entry name" value="2-oxogl_dehyd_N"/>
</dbReference>
<dbReference type="EMBL" id="CADCTN010000185">
    <property type="protein sequence ID" value="CAA9259954.1"/>
    <property type="molecule type" value="Genomic_DNA"/>
</dbReference>
<proteinExistence type="predicted"/>
<dbReference type="GO" id="GO:0050439">
    <property type="term" value="F:2-hydroxy-3-oxoadipate synthase activity"/>
    <property type="evidence" value="ECO:0007669"/>
    <property type="project" value="UniProtKB-EC"/>
</dbReference>
<accession>A0A6J4IRG3</accession>
<keyword evidence="3" id="KW-0808">Transferase</keyword>
<feature type="non-terminal residue" evidence="3">
    <location>
        <position position="97"/>
    </location>
</feature>
<dbReference type="EC" id="2.2.1.5" evidence="3"/>
<dbReference type="GO" id="GO:0008683">
    <property type="term" value="F:2-oxoglutarate decarboxylase activity"/>
    <property type="evidence" value="ECO:0007669"/>
    <property type="project" value="UniProtKB-EC"/>
</dbReference>
<feature type="region of interest" description="Disordered" evidence="1">
    <location>
        <begin position="1"/>
        <end position="20"/>
    </location>
</feature>
<feature type="domain" description="2-oxoglutarate dehydrogenase E1 component N-terminal" evidence="2">
    <location>
        <begin position="20"/>
        <end position="55"/>
    </location>
</feature>
<evidence type="ECO:0000313" key="3">
    <source>
        <dbReference type="EMBL" id="CAA9259954.1"/>
    </source>
</evidence>
<dbReference type="EC" id="4.1.1.71" evidence="3"/>
<keyword evidence="3" id="KW-0560">Oxidoreductase</keyword>
<dbReference type="EC" id="2.3.1.61" evidence="3"/>
<evidence type="ECO:0000259" key="2">
    <source>
        <dbReference type="Pfam" id="PF16078"/>
    </source>
</evidence>
<protein>
    <submittedName>
        <fullName evidence="3">Dihydrolipoamide succinyltransferase component (E2) of 2-oxoglutarate dehydrogenase complex / 2-oxoglutarate dehydrogenase E1 component @ 2-oxoglutarate decarboxylase @ 2-hydroxy-3-oxoadipate synthase</fullName>
        <ecNumber evidence="3">1.2.4.2</ecNumber>
        <ecNumber evidence="3">2.2.1.5</ecNumber>
        <ecNumber evidence="3">2.3.1.61</ecNumber>
        <ecNumber evidence="3">4.1.1.71</ecNumber>
    </submittedName>
</protein>
<sequence length="97" mass="9885">MSSVNSPRPSSASASPLNGFGTNEWLVEEMYQQYLADPASLDQAWHEFFADYRPGSPVGGPDRAGQAAPSNGTTPAASKPAPDTGAGSPAPAPKPAA</sequence>
<organism evidence="3">
    <name type="scientific">uncultured Blastococcus sp</name>
    <dbReference type="NCBI Taxonomy" id="217144"/>
    <lineage>
        <taxon>Bacteria</taxon>
        <taxon>Bacillati</taxon>
        <taxon>Actinomycetota</taxon>
        <taxon>Actinomycetes</taxon>
        <taxon>Geodermatophilales</taxon>
        <taxon>Geodermatophilaceae</taxon>
        <taxon>Blastococcus</taxon>
        <taxon>environmental samples</taxon>
    </lineage>
</organism>
<keyword evidence="3" id="KW-0012">Acyltransferase</keyword>
<feature type="region of interest" description="Disordered" evidence="1">
    <location>
        <begin position="51"/>
        <end position="97"/>
    </location>
</feature>
<dbReference type="EC" id="1.2.4.2" evidence="3"/>